<sequence>MKLAFFFNKNHIDIKDLKLLDSKNHDKKRKNTFLDKRSTIHVRLGIRSTGYTSANNQLKILKNGCFTEKAVANS</sequence>
<accession>A0A4P7B1Y7</accession>
<evidence type="ECO:0000313" key="2">
    <source>
        <dbReference type="Proteomes" id="UP000294395"/>
    </source>
</evidence>
<reference evidence="1 2" key="1">
    <citation type="submission" date="2019-03" db="EMBL/GenBank/DDBJ databases">
        <title>Complete genome sequence of two outbreak-associated Acinetobacter haemolyticus strains.</title>
        <authorList>
            <person name="Bai L."/>
            <person name="Zhang S.-C."/>
            <person name="Deng Y."/>
            <person name="Song C.-C."/>
            <person name="Kang G.-B."/>
            <person name="Dong Y."/>
            <person name="Wang Y."/>
            <person name="Gao F."/>
            <person name="Huang H."/>
        </authorList>
    </citation>
    <scope>NUCLEOTIDE SEQUENCE [LARGE SCALE GENOMIC DNA]</scope>
    <source>
        <strain evidence="1 2">TJR01</strain>
    </source>
</reference>
<dbReference type="AlphaFoldDB" id="A0A4P7B1Y7"/>
<gene>
    <name evidence="1" type="ORF">AHTJR_04510</name>
</gene>
<organism evidence="1 2">
    <name type="scientific">Acinetobacter haemolyticus</name>
    <dbReference type="NCBI Taxonomy" id="29430"/>
    <lineage>
        <taxon>Bacteria</taxon>
        <taxon>Pseudomonadati</taxon>
        <taxon>Pseudomonadota</taxon>
        <taxon>Gammaproteobacteria</taxon>
        <taxon>Moraxellales</taxon>
        <taxon>Moraxellaceae</taxon>
        <taxon>Acinetobacter</taxon>
    </lineage>
</organism>
<dbReference type="EMBL" id="CP038009">
    <property type="protein sequence ID" value="QBQ15577.1"/>
    <property type="molecule type" value="Genomic_DNA"/>
</dbReference>
<evidence type="ECO:0000313" key="1">
    <source>
        <dbReference type="EMBL" id="QBQ15577.1"/>
    </source>
</evidence>
<name>A0A4P7B1Y7_ACIHA</name>
<dbReference type="Proteomes" id="UP000294395">
    <property type="component" value="Chromosome"/>
</dbReference>
<proteinExistence type="predicted"/>
<protein>
    <submittedName>
        <fullName evidence="1">Uncharacterized protein</fullName>
    </submittedName>
</protein>